<proteinExistence type="predicted"/>
<accession>A0ACC2JR39</accession>
<organism evidence="1 2">
    <name type="scientific">Lasiodiplodia mahajangana</name>
    <dbReference type="NCBI Taxonomy" id="1108764"/>
    <lineage>
        <taxon>Eukaryota</taxon>
        <taxon>Fungi</taxon>
        <taxon>Dikarya</taxon>
        <taxon>Ascomycota</taxon>
        <taxon>Pezizomycotina</taxon>
        <taxon>Dothideomycetes</taxon>
        <taxon>Dothideomycetes incertae sedis</taxon>
        <taxon>Botryosphaeriales</taxon>
        <taxon>Botryosphaeriaceae</taxon>
        <taxon>Lasiodiplodia</taxon>
    </lineage>
</organism>
<keyword evidence="2" id="KW-1185">Reference proteome</keyword>
<gene>
    <name evidence="1" type="ORF">O1611_g3666</name>
</gene>
<evidence type="ECO:0000313" key="2">
    <source>
        <dbReference type="Proteomes" id="UP001153332"/>
    </source>
</evidence>
<name>A0ACC2JR39_9PEZI</name>
<protein>
    <submittedName>
        <fullName evidence="1">Uncharacterized protein</fullName>
    </submittedName>
</protein>
<dbReference type="Proteomes" id="UP001153332">
    <property type="component" value="Unassembled WGS sequence"/>
</dbReference>
<reference evidence="1" key="1">
    <citation type="submission" date="2022-12" db="EMBL/GenBank/DDBJ databases">
        <title>Genome Sequence of Lasiodiplodia mahajangana.</title>
        <authorList>
            <person name="Buettner E."/>
        </authorList>
    </citation>
    <scope>NUCLEOTIDE SEQUENCE</scope>
    <source>
        <strain evidence="1">VT137</strain>
    </source>
</reference>
<dbReference type="EMBL" id="JAPUUL010000615">
    <property type="protein sequence ID" value="KAJ8129965.1"/>
    <property type="molecule type" value="Genomic_DNA"/>
</dbReference>
<sequence>MDLIYARGRRFTPEEVEVQAQGWKWVNTNTINPTHTTSNNGLPDRLGAHSHHGESTHRVICGDLCIKREQGDYGIYEISRAPGSEQQDRVKPKVKYSATSKEGCMFVEGHKCLSPESAVRFLARGTLEVTDKKRRSYFPDGQALQTWLGQVRFNPNGKAHPNLSKGEKSILDTNRVRTPIPEDVKTDILEWFENEWHGPKRRTGMELATWALIAIMIAILCYTIAES</sequence>
<comment type="caution">
    <text evidence="1">The sequence shown here is derived from an EMBL/GenBank/DDBJ whole genome shotgun (WGS) entry which is preliminary data.</text>
</comment>
<evidence type="ECO:0000313" key="1">
    <source>
        <dbReference type="EMBL" id="KAJ8129965.1"/>
    </source>
</evidence>